<dbReference type="Pfam" id="PF14849">
    <property type="entry name" value="YidC_periplas"/>
    <property type="match status" value="1"/>
</dbReference>
<dbReference type="Pfam" id="PF02096">
    <property type="entry name" value="60KD_IMP"/>
    <property type="match status" value="1"/>
</dbReference>
<evidence type="ECO:0000259" key="15">
    <source>
        <dbReference type="Pfam" id="PF14849"/>
    </source>
</evidence>
<dbReference type="AlphaFoldDB" id="A0A7V2WLW7"/>
<comment type="similarity">
    <text evidence="2">Belongs to the OXA1/ALB3/YidC family. Type 1 subfamily.</text>
</comment>
<dbReference type="NCBIfam" id="TIGR03592">
    <property type="entry name" value="yidC_oxa1_cterm"/>
    <property type="match status" value="1"/>
</dbReference>
<keyword evidence="4" id="KW-0813">Transport</keyword>
<dbReference type="PRINTS" id="PR00701">
    <property type="entry name" value="60KDINNERMP"/>
</dbReference>
<keyword evidence="9 13" id="KW-0472">Membrane</keyword>
<dbReference type="HAMAP" id="MF_01810">
    <property type="entry name" value="YidC_type1"/>
    <property type="match status" value="1"/>
</dbReference>
<evidence type="ECO:0000256" key="9">
    <source>
        <dbReference type="ARBA" id="ARBA00023136"/>
    </source>
</evidence>
<dbReference type="GO" id="GO:0005886">
    <property type="term" value="C:plasma membrane"/>
    <property type="evidence" value="ECO:0007669"/>
    <property type="project" value="UniProtKB-SubCell"/>
</dbReference>
<feature type="domain" description="Membrane insertase YidC/Oxa/ALB C-terminal" evidence="14">
    <location>
        <begin position="148"/>
        <end position="327"/>
    </location>
</feature>
<reference evidence="16" key="1">
    <citation type="journal article" date="2020" name="mSystems">
        <title>Genome- and Community-Level Interaction Insights into Carbon Utilization and Element Cycling Functions of Hydrothermarchaeota in Hydrothermal Sediment.</title>
        <authorList>
            <person name="Zhou Z."/>
            <person name="Liu Y."/>
            <person name="Xu W."/>
            <person name="Pan J."/>
            <person name="Luo Z.H."/>
            <person name="Li M."/>
        </authorList>
    </citation>
    <scope>NUCLEOTIDE SEQUENCE [LARGE SCALE GENOMIC DNA]</scope>
    <source>
        <strain evidence="16">HyVt-513</strain>
    </source>
</reference>
<name>A0A7V2WLW7_9BACT</name>
<feature type="transmembrane region" description="Helical" evidence="13">
    <location>
        <begin position="291"/>
        <end position="312"/>
    </location>
</feature>
<dbReference type="InterPro" id="IPR047196">
    <property type="entry name" value="YidC_ALB_C"/>
</dbReference>
<dbReference type="InterPro" id="IPR028053">
    <property type="entry name" value="Membr_insert_YidC_N"/>
</dbReference>
<evidence type="ECO:0000256" key="3">
    <source>
        <dbReference type="ARBA" id="ARBA00015325"/>
    </source>
</evidence>
<gene>
    <name evidence="16" type="primary">yidC</name>
    <name evidence="16" type="ORF">ENJ74_02025</name>
</gene>
<dbReference type="InterPro" id="IPR019998">
    <property type="entry name" value="Membr_insert_YidC"/>
</dbReference>
<evidence type="ECO:0000256" key="5">
    <source>
        <dbReference type="ARBA" id="ARBA00022475"/>
    </source>
</evidence>
<feature type="domain" description="Membrane insertase YidC N-terminal" evidence="15">
    <location>
        <begin position="97"/>
        <end position="136"/>
    </location>
</feature>
<dbReference type="NCBIfam" id="NF002357">
    <property type="entry name" value="PRK01318.2-4"/>
    <property type="match status" value="1"/>
</dbReference>
<evidence type="ECO:0000259" key="14">
    <source>
        <dbReference type="Pfam" id="PF02096"/>
    </source>
</evidence>
<dbReference type="Proteomes" id="UP000885722">
    <property type="component" value="Unassembled WGS sequence"/>
</dbReference>
<feature type="transmembrane region" description="Helical" evidence="13">
    <location>
        <begin position="217"/>
        <end position="235"/>
    </location>
</feature>
<feature type="transmembrane region" description="Helical" evidence="13">
    <location>
        <begin position="148"/>
        <end position="168"/>
    </location>
</feature>
<keyword evidence="10" id="KW-0143">Chaperone</keyword>
<evidence type="ECO:0000313" key="16">
    <source>
        <dbReference type="EMBL" id="HFC03627.1"/>
    </source>
</evidence>
<sequence>TDKPVTYFLTSGHRPEADKSRYMIVRGVLIRDAQGVIHTIEDGEAKETQKFDKATILSSFDRYYASLFFNFKQPFSVVVTPDTGNDPLPFVAAKGPMDLSGYIGPKEWKLFEKLDPRLTDAIEFGWFTFLAKPFFRVMLAIYNFVGNWGWAIVLFTLLVKLVLFPLSYKGMMSMQKLKDLAPKMKEIKERYGKDPAKMNQQMMELYKKHGANPMGGCLPMLLQIPVFFALYRVLLNADELQGAPWILWITDLSRQDPYFILPILMGATMFLQQQITPNTMTDPMQQKIFKWFPVLMTFFFLTFPSGLVLYWLTNNILSIAQQVYINRAYEKHKAKFKAAKKHEE</sequence>
<comment type="caution">
    <text evidence="16">The sequence shown here is derived from an EMBL/GenBank/DDBJ whole genome shotgun (WGS) entry which is preliminary data.</text>
</comment>
<feature type="non-terminal residue" evidence="16">
    <location>
        <position position="1"/>
    </location>
</feature>
<keyword evidence="6 13" id="KW-0812">Transmembrane</keyword>
<evidence type="ECO:0000256" key="2">
    <source>
        <dbReference type="ARBA" id="ARBA00010527"/>
    </source>
</evidence>
<protein>
    <recommendedName>
        <fullName evidence="3">Membrane protein insertase YidC</fullName>
    </recommendedName>
    <alternativeName>
        <fullName evidence="12">Foldase YidC</fullName>
    </alternativeName>
    <alternativeName>
        <fullName evidence="11">Membrane integrase YidC</fullName>
    </alternativeName>
</protein>
<keyword evidence="7" id="KW-0653">Protein transport</keyword>
<evidence type="ECO:0000256" key="12">
    <source>
        <dbReference type="ARBA" id="ARBA00033342"/>
    </source>
</evidence>
<evidence type="ECO:0000256" key="13">
    <source>
        <dbReference type="SAM" id="Phobius"/>
    </source>
</evidence>
<evidence type="ECO:0000256" key="8">
    <source>
        <dbReference type="ARBA" id="ARBA00022989"/>
    </source>
</evidence>
<evidence type="ECO:0000256" key="1">
    <source>
        <dbReference type="ARBA" id="ARBA00004429"/>
    </source>
</evidence>
<dbReference type="PANTHER" id="PTHR12428">
    <property type="entry name" value="OXA1"/>
    <property type="match status" value="1"/>
</dbReference>
<dbReference type="PANTHER" id="PTHR12428:SF65">
    <property type="entry name" value="CYTOCHROME C OXIDASE ASSEMBLY PROTEIN COX18, MITOCHONDRIAL"/>
    <property type="match status" value="1"/>
</dbReference>
<feature type="transmembrane region" description="Helical" evidence="13">
    <location>
        <begin position="255"/>
        <end position="271"/>
    </location>
</feature>
<organism evidence="16">
    <name type="scientific">Nitratifractor salsuginis</name>
    <dbReference type="NCBI Taxonomy" id="269261"/>
    <lineage>
        <taxon>Bacteria</taxon>
        <taxon>Pseudomonadati</taxon>
        <taxon>Campylobacterota</taxon>
        <taxon>Epsilonproteobacteria</taxon>
        <taxon>Campylobacterales</taxon>
        <taxon>Sulfurovaceae</taxon>
        <taxon>Nitratifractor</taxon>
    </lineage>
</organism>
<dbReference type="GO" id="GO:0051205">
    <property type="term" value="P:protein insertion into membrane"/>
    <property type="evidence" value="ECO:0007669"/>
    <property type="project" value="TreeGrafter"/>
</dbReference>
<dbReference type="CDD" id="cd19960">
    <property type="entry name" value="YidC_peri"/>
    <property type="match status" value="1"/>
</dbReference>
<dbReference type="CDD" id="cd20070">
    <property type="entry name" value="5TM_YidC_Alb3"/>
    <property type="match status" value="1"/>
</dbReference>
<keyword evidence="8 13" id="KW-1133">Transmembrane helix</keyword>
<proteinExistence type="inferred from homology"/>
<evidence type="ECO:0000256" key="7">
    <source>
        <dbReference type="ARBA" id="ARBA00022927"/>
    </source>
</evidence>
<dbReference type="InterPro" id="IPR001708">
    <property type="entry name" value="YidC/ALB3/OXA1/COX18"/>
</dbReference>
<evidence type="ECO:0000256" key="11">
    <source>
        <dbReference type="ARBA" id="ARBA00033245"/>
    </source>
</evidence>
<dbReference type="InterPro" id="IPR028055">
    <property type="entry name" value="YidC/Oxa/ALB_C"/>
</dbReference>
<dbReference type="GO" id="GO:0015031">
    <property type="term" value="P:protein transport"/>
    <property type="evidence" value="ECO:0007669"/>
    <property type="project" value="UniProtKB-KW"/>
</dbReference>
<evidence type="ECO:0000256" key="10">
    <source>
        <dbReference type="ARBA" id="ARBA00023186"/>
    </source>
</evidence>
<dbReference type="PRINTS" id="PR01900">
    <property type="entry name" value="YIDCPROTEIN"/>
</dbReference>
<dbReference type="GO" id="GO:0032977">
    <property type="term" value="F:membrane insertase activity"/>
    <property type="evidence" value="ECO:0007669"/>
    <property type="project" value="InterPro"/>
</dbReference>
<keyword evidence="5" id="KW-1003">Cell membrane</keyword>
<comment type="subcellular location">
    <subcellularLocation>
        <location evidence="1">Cell inner membrane</location>
        <topology evidence="1">Multi-pass membrane protein</topology>
    </subcellularLocation>
</comment>
<evidence type="ECO:0000256" key="6">
    <source>
        <dbReference type="ARBA" id="ARBA00022692"/>
    </source>
</evidence>
<evidence type="ECO:0000256" key="4">
    <source>
        <dbReference type="ARBA" id="ARBA00022448"/>
    </source>
</evidence>
<dbReference type="EMBL" id="DRNO01000136">
    <property type="protein sequence ID" value="HFC03627.1"/>
    <property type="molecule type" value="Genomic_DNA"/>
</dbReference>
<accession>A0A7V2WLW7</accession>